<feature type="region of interest" description="Disordered" evidence="1">
    <location>
        <begin position="70"/>
        <end position="157"/>
    </location>
</feature>
<keyword evidence="2" id="KW-0472">Membrane</keyword>
<accession>A0A1I7ZXA7</accession>
<feature type="transmembrane region" description="Helical" evidence="2">
    <location>
        <begin position="221"/>
        <end position="242"/>
    </location>
</feature>
<keyword evidence="2" id="KW-1133">Transmembrane helix</keyword>
<feature type="compositionally biased region" description="Basic and acidic residues" evidence="1">
    <location>
        <begin position="76"/>
        <end position="109"/>
    </location>
</feature>
<dbReference type="Proteomes" id="UP000095287">
    <property type="component" value="Unplaced"/>
</dbReference>
<keyword evidence="2" id="KW-0812">Transmembrane</keyword>
<name>A0A1I7ZXA7_9BILA</name>
<protein>
    <submittedName>
        <fullName evidence="4">LEM-like domain-containing protein</fullName>
    </submittedName>
</protein>
<evidence type="ECO:0000313" key="4">
    <source>
        <dbReference type="WBParaSite" id="L893_g30528.t1"/>
    </source>
</evidence>
<proteinExistence type="predicted"/>
<evidence type="ECO:0000256" key="2">
    <source>
        <dbReference type="SAM" id="Phobius"/>
    </source>
</evidence>
<evidence type="ECO:0000313" key="3">
    <source>
        <dbReference type="Proteomes" id="UP000095287"/>
    </source>
</evidence>
<reference evidence="4" key="1">
    <citation type="submission" date="2016-11" db="UniProtKB">
        <authorList>
            <consortium name="WormBaseParasite"/>
        </authorList>
    </citation>
    <scope>IDENTIFICATION</scope>
</reference>
<evidence type="ECO:0000256" key="1">
    <source>
        <dbReference type="SAM" id="MobiDB-lite"/>
    </source>
</evidence>
<organism evidence="3 4">
    <name type="scientific">Steinernema glaseri</name>
    <dbReference type="NCBI Taxonomy" id="37863"/>
    <lineage>
        <taxon>Eukaryota</taxon>
        <taxon>Metazoa</taxon>
        <taxon>Ecdysozoa</taxon>
        <taxon>Nematoda</taxon>
        <taxon>Chromadorea</taxon>
        <taxon>Rhabditida</taxon>
        <taxon>Tylenchina</taxon>
        <taxon>Panagrolaimomorpha</taxon>
        <taxon>Strongyloidoidea</taxon>
        <taxon>Steinernematidae</taxon>
        <taxon>Steinernema</taxon>
    </lineage>
</organism>
<keyword evidence="3" id="KW-1185">Reference proteome</keyword>
<dbReference type="WBParaSite" id="L893_g30528.t1">
    <property type="protein sequence ID" value="L893_g30528.t1"/>
    <property type="gene ID" value="L893_g30528"/>
</dbReference>
<sequence length="243" mass="27745">MSKHPPLPKLDVRKVNEWDRHNLPRWVDEHYDISDVSPQDLLQVSRLYGGRWPFRTNCVFGIPSHFRSTLSGVQQKKMDDAEASIAEDKRQRDKKPEKPSTSERREHRTPTAPRRKVPHEDLHASQTPTSPVSHFLGHLISPEPPRNRASAGTEADHKERLEEASLYDLSPVAVAVSPVIRSQSRALRDAATSPMTMPRIAPRVVQKKVIVRERCCCQPGLSFYELVVMIVLVLSVIAYTYYR</sequence>
<dbReference type="AlphaFoldDB" id="A0A1I7ZXA7"/>